<proteinExistence type="predicted"/>
<reference evidence="3 4" key="1">
    <citation type="submission" date="2022-08" db="EMBL/GenBank/DDBJ databases">
        <title>Proteogenomics of the novel Dehalobacterium formicoaceticum strain EZ94 highlights a key role of methyltransferases during anaerobic dichloromethane degradation.</title>
        <authorList>
            <person name="Wasmund K."/>
        </authorList>
    </citation>
    <scope>NUCLEOTIDE SEQUENCE [LARGE SCALE GENOMIC DNA]</scope>
    <source>
        <strain evidence="3 4">EZ94</strain>
    </source>
</reference>
<dbReference type="EMBL" id="JANPWE010000005">
    <property type="protein sequence ID" value="MCR6546010.1"/>
    <property type="molecule type" value="Genomic_DNA"/>
</dbReference>
<gene>
    <name evidence="3" type="ORF">NVS47_10885</name>
</gene>
<dbReference type="Proteomes" id="UP001524944">
    <property type="component" value="Unassembled WGS sequence"/>
</dbReference>
<evidence type="ECO:0000313" key="3">
    <source>
        <dbReference type="EMBL" id="MCR6546010.1"/>
    </source>
</evidence>
<keyword evidence="1" id="KW-0540">Nuclease</keyword>
<evidence type="ECO:0000256" key="1">
    <source>
        <dbReference type="ARBA" id="ARBA00022759"/>
    </source>
</evidence>
<comment type="caution">
    <text evidence="3">The sequence shown here is derived from an EMBL/GenBank/DDBJ whole genome shotgun (WGS) entry which is preliminary data.</text>
</comment>
<keyword evidence="1" id="KW-0255">Endonuclease</keyword>
<dbReference type="RefSeq" id="WP_089612143.1">
    <property type="nucleotide sequence ID" value="NZ_CP022121.1"/>
</dbReference>
<organism evidence="3 4">
    <name type="scientific">Dehalobacterium formicoaceticum</name>
    <dbReference type="NCBI Taxonomy" id="51515"/>
    <lineage>
        <taxon>Bacteria</taxon>
        <taxon>Bacillati</taxon>
        <taxon>Bacillota</taxon>
        <taxon>Clostridia</taxon>
        <taxon>Eubacteriales</taxon>
        <taxon>Peptococcaceae</taxon>
        <taxon>Dehalobacterium</taxon>
    </lineage>
</organism>
<accession>A0ABT1Y7E9</accession>
<dbReference type="Pfam" id="PF12706">
    <property type="entry name" value="Lactamase_B_2"/>
    <property type="match status" value="1"/>
</dbReference>
<dbReference type="InterPro" id="IPR001279">
    <property type="entry name" value="Metallo-B-lactamas"/>
</dbReference>
<dbReference type="InterPro" id="IPR036866">
    <property type="entry name" value="RibonucZ/Hydroxyglut_hydro"/>
</dbReference>
<sequence>MDELIVLGTGNAMVTKCYNTCFALWDQEEDQYFLSDAGGGNGILSRFAGGLLDAKKLHHAFITHKHTDHMFGIFWVMREIAGHIFDQSYQGNFYIYCHEELAKTITAICSLTLSDRVNALFGERILILPVQDGETKEVFGNQVTFFDLGARKCLQYGFTISLKNSKRLTFLGDEPYRASSHQYVQECDWLLAEALCLAAHGERYRPWEIEHSTVVEVCQMAEEHGVKNLVLWHTEDDHLDRRKELYTQEGRGYFSGRIFVPDDLERIRL</sequence>
<evidence type="ECO:0000259" key="2">
    <source>
        <dbReference type="Pfam" id="PF12706"/>
    </source>
</evidence>
<feature type="domain" description="Metallo-beta-lactamase" evidence="2">
    <location>
        <begin position="53"/>
        <end position="233"/>
    </location>
</feature>
<dbReference type="PANTHER" id="PTHR46018:SF2">
    <property type="entry name" value="ZINC PHOSPHODIESTERASE ELAC PROTEIN 1"/>
    <property type="match status" value="1"/>
</dbReference>
<evidence type="ECO:0000313" key="4">
    <source>
        <dbReference type="Proteomes" id="UP001524944"/>
    </source>
</evidence>
<dbReference type="SUPFAM" id="SSF56281">
    <property type="entry name" value="Metallo-hydrolase/oxidoreductase"/>
    <property type="match status" value="1"/>
</dbReference>
<name>A0ABT1Y7E9_9FIRM</name>
<keyword evidence="4" id="KW-1185">Reference proteome</keyword>
<keyword evidence="1" id="KW-0378">Hydrolase</keyword>
<protein>
    <submittedName>
        <fullName evidence="3">MBL fold metallo-hydrolase</fullName>
    </submittedName>
</protein>
<dbReference type="Gene3D" id="3.60.15.10">
    <property type="entry name" value="Ribonuclease Z/Hydroxyacylglutathione hydrolase-like"/>
    <property type="match status" value="1"/>
</dbReference>
<dbReference type="PANTHER" id="PTHR46018">
    <property type="entry name" value="ZINC PHOSPHODIESTERASE ELAC PROTEIN 1"/>
    <property type="match status" value="1"/>
</dbReference>